<feature type="compositionally biased region" description="Basic and acidic residues" evidence="1">
    <location>
        <begin position="49"/>
        <end position="81"/>
    </location>
</feature>
<organism evidence="2 3">
    <name type="scientific">Halocaridina rubra</name>
    <name type="common">Hawaiian red shrimp</name>
    <dbReference type="NCBI Taxonomy" id="373956"/>
    <lineage>
        <taxon>Eukaryota</taxon>
        <taxon>Metazoa</taxon>
        <taxon>Ecdysozoa</taxon>
        <taxon>Arthropoda</taxon>
        <taxon>Crustacea</taxon>
        <taxon>Multicrustacea</taxon>
        <taxon>Malacostraca</taxon>
        <taxon>Eumalacostraca</taxon>
        <taxon>Eucarida</taxon>
        <taxon>Decapoda</taxon>
        <taxon>Pleocyemata</taxon>
        <taxon>Caridea</taxon>
        <taxon>Atyoidea</taxon>
        <taxon>Atyidae</taxon>
        <taxon>Halocaridina</taxon>
    </lineage>
</organism>
<dbReference type="Proteomes" id="UP001381693">
    <property type="component" value="Unassembled WGS sequence"/>
</dbReference>
<accession>A0AAN8ZZ96</accession>
<feature type="non-terminal residue" evidence="2">
    <location>
        <position position="1"/>
    </location>
</feature>
<evidence type="ECO:0000313" key="2">
    <source>
        <dbReference type="EMBL" id="KAK7066385.1"/>
    </source>
</evidence>
<evidence type="ECO:0000256" key="1">
    <source>
        <dbReference type="SAM" id="MobiDB-lite"/>
    </source>
</evidence>
<name>A0AAN8ZZ96_HALRR</name>
<protein>
    <submittedName>
        <fullName evidence="2">Uncharacterized protein</fullName>
    </submittedName>
</protein>
<evidence type="ECO:0000313" key="3">
    <source>
        <dbReference type="Proteomes" id="UP001381693"/>
    </source>
</evidence>
<gene>
    <name evidence="2" type="ORF">SK128_009582</name>
</gene>
<keyword evidence="3" id="KW-1185">Reference proteome</keyword>
<dbReference type="EMBL" id="JAXCGZ010019230">
    <property type="protein sequence ID" value="KAK7066385.1"/>
    <property type="molecule type" value="Genomic_DNA"/>
</dbReference>
<comment type="caution">
    <text evidence="2">The sequence shown here is derived from an EMBL/GenBank/DDBJ whole genome shotgun (WGS) entry which is preliminary data.</text>
</comment>
<reference evidence="2 3" key="1">
    <citation type="submission" date="2023-11" db="EMBL/GenBank/DDBJ databases">
        <title>Halocaridina rubra genome assembly.</title>
        <authorList>
            <person name="Smith C."/>
        </authorList>
    </citation>
    <scope>NUCLEOTIDE SEQUENCE [LARGE SCALE GENOMIC DNA]</scope>
    <source>
        <strain evidence="2">EP-1</strain>
        <tissue evidence="2">Whole</tissue>
    </source>
</reference>
<feature type="region of interest" description="Disordered" evidence="1">
    <location>
        <begin position="48"/>
        <end position="81"/>
    </location>
</feature>
<proteinExistence type="predicted"/>
<dbReference type="AlphaFoldDB" id="A0AAN8ZZ96"/>
<sequence length="81" mass="9645">SEEWLDDWTAIAEVVSGGVVSGVRKDDKDTWWWDEEVQESIRRKRIVKTNRDSQSDEENKQKYKEMQSKTKRKVTEAREKA</sequence>